<keyword evidence="4 5" id="KW-0539">Nucleus</keyword>
<feature type="region of interest" description="Disordered" evidence="6">
    <location>
        <begin position="260"/>
        <end position="286"/>
    </location>
</feature>
<proteinExistence type="predicted"/>
<evidence type="ECO:0000256" key="5">
    <source>
        <dbReference type="PROSITE-ProRule" id="PRU00201"/>
    </source>
</evidence>
<dbReference type="EMBL" id="NEDP02003836">
    <property type="protein sequence ID" value="OWF47647.1"/>
    <property type="molecule type" value="Genomic_DNA"/>
</dbReference>
<dbReference type="GO" id="GO:0005634">
    <property type="term" value="C:nucleus"/>
    <property type="evidence" value="ECO:0007669"/>
    <property type="project" value="UniProtKB-SubCell"/>
</dbReference>
<dbReference type="OrthoDB" id="7442607at2759"/>
<feature type="compositionally biased region" description="Polar residues" evidence="6">
    <location>
        <begin position="50"/>
        <end position="60"/>
    </location>
</feature>
<dbReference type="SUPFAM" id="SSF49417">
    <property type="entry name" value="p53-like transcription factors"/>
    <property type="match status" value="1"/>
</dbReference>
<dbReference type="InterPro" id="IPR036960">
    <property type="entry name" value="T-box_sf"/>
</dbReference>
<protein>
    <submittedName>
        <fullName evidence="8">T-box transcription factor TBX4</fullName>
    </submittedName>
</protein>
<keyword evidence="9" id="KW-1185">Reference proteome</keyword>
<evidence type="ECO:0000256" key="6">
    <source>
        <dbReference type="SAM" id="MobiDB-lite"/>
    </source>
</evidence>
<sequence length="352" mass="39840">MVQRWLQHMPADRMISTEYSPYLQTNQSSTSSRISFDPNMSSDAAKIPGSASSRISFDPNMSSDASKTNINVKLHNKELWRSFSQEGTEMIINRSGRLMYPRVEVTVEGLNASSMYSIGMTVIPVDDKRYKYKDNVWSSGGKSEINHPITPYKHPISPATGSYWTKDILSFGHAKLSNHLGPNKICLESMHKYMIQIDVVHHSREDHLYSFTLPGTDFIALTAYLNENITRLKISHNPFARAFKNKKISDEDVDIQVEKKKLRRKSRETPNMSYESTSSSGNSVMDGSMNHSLSSAGDIMRRKFMERTTGGNGCLPMLCLVTSSGLYYQSLPYYRRLTGPTIQSTHANKYMV</sequence>
<feature type="compositionally biased region" description="Polar residues" evidence="6">
    <location>
        <begin position="28"/>
        <end position="42"/>
    </location>
</feature>
<dbReference type="GO" id="GO:0000981">
    <property type="term" value="F:DNA-binding transcription factor activity, RNA polymerase II-specific"/>
    <property type="evidence" value="ECO:0007669"/>
    <property type="project" value="TreeGrafter"/>
</dbReference>
<comment type="caution">
    <text evidence="5">Lacks conserved residue(s) required for the propagation of feature annotation.</text>
</comment>
<evidence type="ECO:0000313" key="9">
    <source>
        <dbReference type="Proteomes" id="UP000242188"/>
    </source>
</evidence>
<dbReference type="SMART" id="SM00425">
    <property type="entry name" value="TBOX"/>
    <property type="match status" value="1"/>
</dbReference>
<dbReference type="GO" id="GO:0000978">
    <property type="term" value="F:RNA polymerase II cis-regulatory region sequence-specific DNA binding"/>
    <property type="evidence" value="ECO:0007669"/>
    <property type="project" value="InterPro"/>
</dbReference>
<dbReference type="InterPro" id="IPR008967">
    <property type="entry name" value="p53-like_TF_DNA-bd_sf"/>
</dbReference>
<evidence type="ECO:0000256" key="3">
    <source>
        <dbReference type="ARBA" id="ARBA00023163"/>
    </source>
</evidence>
<dbReference type="InterPro" id="IPR001699">
    <property type="entry name" value="TF_T-box"/>
</dbReference>
<dbReference type="GO" id="GO:0000785">
    <property type="term" value="C:chromatin"/>
    <property type="evidence" value="ECO:0007669"/>
    <property type="project" value="TreeGrafter"/>
</dbReference>
<keyword evidence="1" id="KW-0805">Transcription regulation</keyword>
<feature type="region of interest" description="Disordered" evidence="6">
    <location>
        <begin position="28"/>
        <end position="60"/>
    </location>
</feature>
<comment type="subcellular location">
    <subcellularLocation>
        <location evidence="5">Nucleus</location>
    </subcellularLocation>
</comment>
<dbReference type="GO" id="GO:0001708">
    <property type="term" value="P:cell fate specification"/>
    <property type="evidence" value="ECO:0007669"/>
    <property type="project" value="TreeGrafter"/>
</dbReference>
<dbReference type="Proteomes" id="UP000242188">
    <property type="component" value="Unassembled WGS sequence"/>
</dbReference>
<accession>A0A210QFW4</accession>
<keyword evidence="2 5" id="KW-0238">DNA-binding</keyword>
<dbReference type="AlphaFoldDB" id="A0A210QFW4"/>
<dbReference type="PRINTS" id="PR00937">
    <property type="entry name" value="TBOX"/>
</dbReference>
<comment type="caution">
    <text evidence="8">The sequence shown here is derived from an EMBL/GenBank/DDBJ whole genome shotgun (WGS) entry which is preliminary data.</text>
</comment>
<evidence type="ECO:0000313" key="8">
    <source>
        <dbReference type="EMBL" id="OWF47647.1"/>
    </source>
</evidence>
<gene>
    <name evidence="8" type="ORF">KP79_PYT13076</name>
</gene>
<feature type="domain" description="T-box" evidence="7">
    <location>
        <begin position="74"/>
        <end position="245"/>
    </location>
</feature>
<name>A0A210QFW4_MIZYE</name>
<dbReference type="CDD" id="cd00182">
    <property type="entry name" value="T-box"/>
    <property type="match status" value="1"/>
</dbReference>
<evidence type="ECO:0000256" key="1">
    <source>
        <dbReference type="ARBA" id="ARBA00023015"/>
    </source>
</evidence>
<dbReference type="Gene3D" id="2.60.40.820">
    <property type="entry name" value="Transcription factor, T-box"/>
    <property type="match status" value="1"/>
</dbReference>
<dbReference type="Pfam" id="PF00907">
    <property type="entry name" value="T-box"/>
    <property type="match status" value="1"/>
</dbReference>
<organism evidence="8 9">
    <name type="scientific">Mizuhopecten yessoensis</name>
    <name type="common">Japanese scallop</name>
    <name type="synonym">Patinopecten yessoensis</name>
    <dbReference type="NCBI Taxonomy" id="6573"/>
    <lineage>
        <taxon>Eukaryota</taxon>
        <taxon>Metazoa</taxon>
        <taxon>Spiralia</taxon>
        <taxon>Lophotrochozoa</taxon>
        <taxon>Mollusca</taxon>
        <taxon>Bivalvia</taxon>
        <taxon>Autobranchia</taxon>
        <taxon>Pteriomorphia</taxon>
        <taxon>Pectinida</taxon>
        <taxon>Pectinoidea</taxon>
        <taxon>Pectinidae</taxon>
        <taxon>Mizuhopecten</taxon>
    </lineage>
</organism>
<dbReference type="PANTHER" id="PTHR11267">
    <property type="entry name" value="T-BOX PROTEIN-RELATED"/>
    <property type="match status" value="1"/>
</dbReference>
<evidence type="ECO:0000259" key="7">
    <source>
        <dbReference type="PROSITE" id="PS50252"/>
    </source>
</evidence>
<dbReference type="PROSITE" id="PS50252">
    <property type="entry name" value="TBOX_3"/>
    <property type="match status" value="1"/>
</dbReference>
<feature type="compositionally biased region" description="Polar residues" evidence="6">
    <location>
        <begin position="269"/>
        <end position="286"/>
    </location>
</feature>
<evidence type="ECO:0000256" key="4">
    <source>
        <dbReference type="ARBA" id="ARBA00023242"/>
    </source>
</evidence>
<reference evidence="8 9" key="1">
    <citation type="journal article" date="2017" name="Nat. Ecol. Evol.">
        <title>Scallop genome provides insights into evolution of bilaterian karyotype and development.</title>
        <authorList>
            <person name="Wang S."/>
            <person name="Zhang J."/>
            <person name="Jiao W."/>
            <person name="Li J."/>
            <person name="Xun X."/>
            <person name="Sun Y."/>
            <person name="Guo X."/>
            <person name="Huan P."/>
            <person name="Dong B."/>
            <person name="Zhang L."/>
            <person name="Hu X."/>
            <person name="Sun X."/>
            <person name="Wang J."/>
            <person name="Zhao C."/>
            <person name="Wang Y."/>
            <person name="Wang D."/>
            <person name="Huang X."/>
            <person name="Wang R."/>
            <person name="Lv J."/>
            <person name="Li Y."/>
            <person name="Zhang Z."/>
            <person name="Liu B."/>
            <person name="Lu W."/>
            <person name="Hui Y."/>
            <person name="Liang J."/>
            <person name="Zhou Z."/>
            <person name="Hou R."/>
            <person name="Li X."/>
            <person name="Liu Y."/>
            <person name="Li H."/>
            <person name="Ning X."/>
            <person name="Lin Y."/>
            <person name="Zhao L."/>
            <person name="Xing Q."/>
            <person name="Dou J."/>
            <person name="Li Y."/>
            <person name="Mao J."/>
            <person name="Guo H."/>
            <person name="Dou H."/>
            <person name="Li T."/>
            <person name="Mu C."/>
            <person name="Jiang W."/>
            <person name="Fu Q."/>
            <person name="Fu X."/>
            <person name="Miao Y."/>
            <person name="Liu J."/>
            <person name="Yu Q."/>
            <person name="Li R."/>
            <person name="Liao H."/>
            <person name="Li X."/>
            <person name="Kong Y."/>
            <person name="Jiang Z."/>
            <person name="Chourrout D."/>
            <person name="Li R."/>
            <person name="Bao Z."/>
        </authorList>
    </citation>
    <scope>NUCLEOTIDE SEQUENCE [LARGE SCALE GENOMIC DNA]</scope>
    <source>
        <strain evidence="8 9">PY_sf001</strain>
    </source>
</reference>
<dbReference type="GO" id="GO:0045893">
    <property type="term" value="P:positive regulation of DNA-templated transcription"/>
    <property type="evidence" value="ECO:0007669"/>
    <property type="project" value="InterPro"/>
</dbReference>
<keyword evidence="3" id="KW-0804">Transcription</keyword>
<dbReference type="InterPro" id="IPR046360">
    <property type="entry name" value="T-box_DNA-bd"/>
</dbReference>
<dbReference type="PANTHER" id="PTHR11267:SF204">
    <property type="entry name" value="SPADETAIL"/>
    <property type="match status" value="1"/>
</dbReference>
<evidence type="ECO:0000256" key="2">
    <source>
        <dbReference type="ARBA" id="ARBA00023125"/>
    </source>
</evidence>